<dbReference type="AlphaFoldDB" id="A0AAE3FY36"/>
<name>A0AAE3FY36_9EURY</name>
<feature type="domain" description="Halobacterial output" evidence="1">
    <location>
        <begin position="11"/>
        <end position="72"/>
    </location>
</feature>
<evidence type="ECO:0000259" key="1">
    <source>
        <dbReference type="Pfam" id="PF18545"/>
    </source>
</evidence>
<protein>
    <recommendedName>
        <fullName evidence="1">Halobacterial output domain-containing protein</fullName>
    </recommendedName>
</protein>
<dbReference type="Pfam" id="PF18545">
    <property type="entry name" value="HalOD1"/>
    <property type="match status" value="1"/>
</dbReference>
<evidence type="ECO:0000313" key="3">
    <source>
        <dbReference type="Proteomes" id="UP001203207"/>
    </source>
</evidence>
<accession>A0AAE3FY36</accession>
<gene>
    <name evidence="2" type="ORF">AArcSt2_10815</name>
</gene>
<dbReference type="EMBL" id="JAKRVX010000004">
    <property type="protein sequence ID" value="MCL9817434.1"/>
    <property type="molecule type" value="Genomic_DNA"/>
</dbReference>
<comment type="caution">
    <text evidence="2">The sequence shown here is derived from an EMBL/GenBank/DDBJ whole genome shotgun (WGS) entry which is preliminary data.</text>
</comment>
<dbReference type="Proteomes" id="UP001203207">
    <property type="component" value="Unassembled WGS sequence"/>
</dbReference>
<reference evidence="2" key="1">
    <citation type="journal article" date="2022" name="Syst. Appl. Microbiol.">
        <title>Natronocalculus amylovorans gen. nov., sp. nov., and Natranaeroarchaeum aerophilus sp. nov., dominant culturable amylolytic natronoarchaea from hypersaline soda lakes in southwestern Siberia.</title>
        <authorList>
            <person name="Sorokin D.Y."/>
            <person name="Elcheninov A.G."/>
            <person name="Khizhniak T.V."/>
            <person name="Koenen M."/>
            <person name="Bale N.J."/>
            <person name="Damste J.S.S."/>
            <person name="Kublanov I.V."/>
        </authorList>
    </citation>
    <scope>NUCLEOTIDE SEQUENCE</scope>
    <source>
        <strain evidence="2">AArc-St2</strain>
    </source>
</reference>
<dbReference type="RefSeq" id="WP_250584538.1">
    <property type="nucleotide sequence ID" value="NZ_JAKRVX010000004.1"/>
</dbReference>
<reference evidence="2" key="2">
    <citation type="submission" date="2022-02" db="EMBL/GenBank/DDBJ databases">
        <authorList>
            <person name="Elcheninov A.G."/>
            <person name="Sorokin D.Y."/>
            <person name="Kublanov I.V."/>
        </authorList>
    </citation>
    <scope>NUCLEOTIDE SEQUENCE</scope>
    <source>
        <strain evidence="2">AArc-St2</strain>
    </source>
</reference>
<dbReference type="InterPro" id="IPR040624">
    <property type="entry name" value="HalOD1"/>
</dbReference>
<proteinExistence type="predicted"/>
<evidence type="ECO:0000313" key="2">
    <source>
        <dbReference type="EMBL" id="MCL9817434.1"/>
    </source>
</evidence>
<organism evidence="2 3">
    <name type="scientific">Natronocalculus amylovorans</name>
    <dbReference type="NCBI Taxonomy" id="2917812"/>
    <lineage>
        <taxon>Archaea</taxon>
        <taxon>Methanobacteriati</taxon>
        <taxon>Methanobacteriota</taxon>
        <taxon>Stenosarchaea group</taxon>
        <taxon>Halobacteria</taxon>
        <taxon>Halobacteriales</taxon>
        <taxon>Haloferacaceae</taxon>
        <taxon>Natronocalculus</taxon>
    </lineage>
</organism>
<keyword evidence="3" id="KW-1185">Reference proteome</keyword>
<sequence>MCKLTPDLLGSAIASRVARIEGIDNIESSELPPVQEAIDLDTLANAVRHESVTVAFEYYGYQIVVSKEAIEVL</sequence>